<dbReference type="RefSeq" id="WP_133291391.1">
    <property type="nucleotide sequence ID" value="NZ_SMSJ01000053.1"/>
</dbReference>
<gene>
    <name evidence="1" type="ORF">E2C06_25420</name>
</gene>
<sequence length="172" mass="18945">MLDHLPERDVHALFAAAEAAGRVGVAQKTKPVDARPAHPGEVIVTHIAGEGQETQSKPAAEGDWVVRNRCPITGNEEYLVKAKTFAERYEGPLSASDAQRWREFHPRGPKLRFFVVTKAERAFRFAAPWGEQMRARPGDVIVRNPGKPDDTYRVAATAFACTYEVVVPPGQG</sequence>
<keyword evidence="2" id="KW-1185">Reference proteome</keyword>
<comment type="caution">
    <text evidence="1">The sequence shown here is derived from an EMBL/GenBank/DDBJ whole genome shotgun (WGS) entry which is preliminary data.</text>
</comment>
<protein>
    <submittedName>
        <fullName evidence="1">Uncharacterized protein</fullName>
    </submittedName>
</protein>
<organism evidence="1 2">
    <name type="scientific">Dankookia rubra</name>
    <dbReference type="NCBI Taxonomy" id="1442381"/>
    <lineage>
        <taxon>Bacteria</taxon>
        <taxon>Pseudomonadati</taxon>
        <taxon>Pseudomonadota</taxon>
        <taxon>Alphaproteobacteria</taxon>
        <taxon>Acetobacterales</taxon>
        <taxon>Roseomonadaceae</taxon>
        <taxon>Dankookia</taxon>
    </lineage>
</organism>
<proteinExistence type="predicted"/>
<dbReference type="OrthoDB" id="823609at2"/>
<evidence type="ECO:0000313" key="1">
    <source>
        <dbReference type="EMBL" id="TDH59788.1"/>
    </source>
</evidence>
<name>A0A4R5QB40_9PROT</name>
<evidence type="ECO:0000313" key="2">
    <source>
        <dbReference type="Proteomes" id="UP000295096"/>
    </source>
</evidence>
<dbReference type="Proteomes" id="UP000295096">
    <property type="component" value="Unassembled WGS sequence"/>
</dbReference>
<accession>A0A4R5QB40</accession>
<reference evidence="1 2" key="1">
    <citation type="journal article" date="2016" name="J. Microbiol.">
        <title>Dankookia rubra gen. nov., sp. nov., an alphaproteobacterium isolated from sediment of a shallow stream.</title>
        <authorList>
            <person name="Kim W.H."/>
            <person name="Kim D.H."/>
            <person name="Kang K."/>
            <person name="Ahn T.Y."/>
        </authorList>
    </citation>
    <scope>NUCLEOTIDE SEQUENCE [LARGE SCALE GENOMIC DNA]</scope>
    <source>
        <strain evidence="1 2">JCM30602</strain>
    </source>
</reference>
<dbReference type="EMBL" id="SMSJ01000053">
    <property type="protein sequence ID" value="TDH59788.1"/>
    <property type="molecule type" value="Genomic_DNA"/>
</dbReference>
<dbReference type="AlphaFoldDB" id="A0A4R5QB40"/>